<comment type="caution">
    <text evidence="6">The sequence shown here is derived from an EMBL/GenBank/DDBJ whole genome shotgun (WGS) entry which is preliminary data.</text>
</comment>
<keyword evidence="1" id="KW-0805">Transcription regulation</keyword>
<reference evidence="7" key="1">
    <citation type="journal article" date="2019" name="Int. J. Syst. Evol. Microbiol.">
        <title>The Global Catalogue of Microorganisms (GCM) 10K type strain sequencing project: providing services to taxonomists for standard genome sequencing and annotation.</title>
        <authorList>
            <consortium name="The Broad Institute Genomics Platform"/>
            <consortium name="The Broad Institute Genome Sequencing Center for Infectious Disease"/>
            <person name="Wu L."/>
            <person name="Ma J."/>
        </authorList>
    </citation>
    <scope>NUCLEOTIDE SEQUENCE [LARGE SCALE GENOMIC DNA]</scope>
    <source>
        <strain evidence="7">S1</strain>
    </source>
</reference>
<dbReference type="NCBIfam" id="NF005385">
    <property type="entry name" value="PRK06930.1"/>
    <property type="match status" value="1"/>
</dbReference>
<protein>
    <submittedName>
        <fullName evidence="6">Sigma-70 family RNA polymerase sigma factor</fullName>
    </submittedName>
</protein>
<keyword evidence="2" id="KW-0731">Sigma factor</keyword>
<dbReference type="PANTHER" id="PTHR43133">
    <property type="entry name" value="RNA POLYMERASE ECF-TYPE SIGMA FACTO"/>
    <property type="match status" value="1"/>
</dbReference>
<dbReference type="InterPro" id="IPR013249">
    <property type="entry name" value="RNA_pol_sigma70_r4_t2"/>
</dbReference>
<dbReference type="SUPFAM" id="SSF88659">
    <property type="entry name" value="Sigma3 and sigma4 domains of RNA polymerase sigma factors"/>
    <property type="match status" value="1"/>
</dbReference>
<evidence type="ECO:0000256" key="4">
    <source>
        <dbReference type="ARBA" id="ARBA00023163"/>
    </source>
</evidence>
<evidence type="ECO:0000256" key="1">
    <source>
        <dbReference type="ARBA" id="ARBA00023015"/>
    </source>
</evidence>
<organism evidence="6 7">
    <name type="scientific">Kroppenstedtia sanguinis</name>
    <dbReference type="NCBI Taxonomy" id="1380684"/>
    <lineage>
        <taxon>Bacteria</taxon>
        <taxon>Bacillati</taxon>
        <taxon>Bacillota</taxon>
        <taxon>Bacilli</taxon>
        <taxon>Bacillales</taxon>
        <taxon>Thermoactinomycetaceae</taxon>
        <taxon>Kroppenstedtia</taxon>
    </lineage>
</organism>
<dbReference type="CDD" id="cd06171">
    <property type="entry name" value="Sigma70_r4"/>
    <property type="match status" value="1"/>
</dbReference>
<dbReference type="InterPro" id="IPR014284">
    <property type="entry name" value="RNA_pol_sigma-70_dom"/>
</dbReference>
<keyword evidence="4" id="KW-0804">Transcription</keyword>
<dbReference type="InterPro" id="IPR039425">
    <property type="entry name" value="RNA_pol_sigma-70-like"/>
</dbReference>
<dbReference type="EMBL" id="JBHTNU010000001">
    <property type="protein sequence ID" value="MFD1425490.1"/>
    <property type="molecule type" value="Genomic_DNA"/>
</dbReference>
<evidence type="ECO:0000313" key="6">
    <source>
        <dbReference type="EMBL" id="MFD1425490.1"/>
    </source>
</evidence>
<dbReference type="NCBIfam" id="TIGR02937">
    <property type="entry name" value="sigma70-ECF"/>
    <property type="match status" value="1"/>
</dbReference>
<dbReference type="Gene3D" id="1.10.10.10">
    <property type="entry name" value="Winged helix-like DNA-binding domain superfamily/Winged helix DNA-binding domain"/>
    <property type="match status" value="1"/>
</dbReference>
<evidence type="ECO:0000313" key="7">
    <source>
        <dbReference type="Proteomes" id="UP001597282"/>
    </source>
</evidence>
<evidence type="ECO:0000256" key="2">
    <source>
        <dbReference type="ARBA" id="ARBA00023082"/>
    </source>
</evidence>
<dbReference type="InterPro" id="IPR013324">
    <property type="entry name" value="RNA_pol_sigma_r3/r4-like"/>
</dbReference>
<dbReference type="InterPro" id="IPR036388">
    <property type="entry name" value="WH-like_DNA-bd_sf"/>
</dbReference>
<keyword evidence="7" id="KW-1185">Reference proteome</keyword>
<evidence type="ECO:0000259" key="5">
    <source>
        <dbReference type="Pfam" id="PF08281"/>
    </source>
</evidence>
<name>A0ABW4C756_9BACL</name>
<sequence length="171" mass="20141">MKELIFEYRKSLKLIREARKEYPRSGERDERQEEDYRILGKMQRELEFVVKWLTTGRDPSGHRGADRLAAYEREWAHDPLWFQEKEHLIRPLYLPAEGKDLPEPARFRLESVMSTLSPREKEVFIMSRGEGFSSEEISKMLGISSGAVRTMIHRAEEKIAKEKENSLFLIG</sequence>
<gene>
    <name evidence="6" type="ORF">ACFQ4Y_00895</name>
</gene>
<keyword evidence="3" id="KW-0238">DNA-binding</keyword>
<dbReference type="Proteomes" id="UP001597282">
    <property type="component" value="Unassembled WGS sequence"/>
</dbReference>
<accession>A0ABW4C756</accession>
<evidence type="ECO:0000256" key="3">
    <source>
        <dbReference type="ARBA" id="ARBA00023125"/>
    </source>
</evidence>
<feature type="domain" description="RNA polymerase sigma factor 70 region 4 type 2" evidence="5">
    <location>
        <begin position="107"/>
        <end position="159"/>
    </location>
</feature>
<dbReference type="Pfam" id="PF08281">
    <property type="entry name" value="Sigma70_r4_2"/>
    <property type="match status" value="1"/>
</dbReference>
<proteinExistence type="predicted"/>
<dbReference type="PANTHER" id="PTHR43133:SF8">
    <property type="entry name" value="RNA POLYMERASE SIGMA FACTOR HI_1459-RELATED"/>
    <property type="match status" value="1"/>
</dbReference>